<organism evidence="2 3">
    <name type="scientific">Cichlidogyrus casuarinus</name>
    <dbReference type="NCBI Taxonomy" id="1844966"/>
    <lineage>
        <taxon>Eukaryota</taxon>
        <taxon>Metazoa</taxon>
        <taxon>Spiralia</taxon>
        <taxon>Lophotrochozoa</taxon>
        <taxon>Platyhelminthes</taxon>
        <taxon>Monogenea</taxon>
        <taxon>Monopisthocotylea</taxon>
        <taxon>Dactylogyridea</taxon>
        <taxon>Ancyrocephalidae</taxon>
        <taxon>Cichlidogyrus</taxon>
    </lineage>
</organism>
<gene>
    <name evidence="2" type="primary">DPP8_2</name>
    <name evidence="2" type="ORF">Ciccas_009969</name>
</gene>
<dbReference type="EMBL" id="JBJKFK010002226">
    <property type="protein sequence ID" value="KAL3311450.1"/>
    <property type="molecule type" value="Genomic_DNA"/>
</dbReference>
<sequence length="125" mass="14061">MGIQKCCYKTCSTVQLSHYLQANDVYKAFVAAAPVVDWALYDTAYTERYLGLPKEQETAYKMGSILTYAKNLPSDRCRLLIIHGGKDENVHFLHTSNLLTQLNKMGKPYSFGVGSILVINLFSFV</sequence>
<dbReference type="SUPFAM" id="SSF53474">
    <property type="entry name" value="alpha/beta-Hydrolases"/>
    <property type="match status" value="1"/>
</dbReference>
<reference evidence="2 3" key="1">
    <citation type="submission" date="2024-11" db="EMBL/GenBank/DDBJ databases">
        <title>Adaptive evolution of stress response genes in parasites aligns with host niche diversity.</title>
        <authorList>
            <person name="Hahn C."/>
            <person name="Resl P."/>
        </authorList>
    </citation>
    <scope>NUCLEOTIDE SEQUENCE [LARGE SCALE GENOMIC DNA]</scope>
    <source>
        <strain evidence="2">EGGRZ-B1_66</strain>
        <tissue evidence="2">Body</tissue>
    </source>
</reference>
<accession>A0ABD2PVI3</accession>
<keyword evidence="3" id="KW-1185">Reference proteome</keyword>
<dbReference type="Pfam" id="PF00326">
    <property type="entry name" value="Peptidase_S9"/>
    <property type="match status" value="1"/>
</dbReference>
<evidence type="ECO:0000313" key="2">
    <source>
        <dbReference type="EMBL" id="KAL3311450.1"/>
    </source>
</evidence>
<name>A0ABD2PVI3_9PLAT</name>
<dbReference type="PANTHER" id="PTHR11731">
    <property type="entry name" value="PROTEASE FAMILY S9B,C DIPEPTIDYL-PEPTIDASE IV-RELATED"/>
    <property type="match status" value="1"/>
</dbReference>
<dbReference type="PANTHER" id="PTHR11731:SF193">
    <property type="entry name" value="DIPEPTIDYL PEPTIDASE 9"/>
    <property type="match status" value="1"/>
</dbReference>
<dbReference type="Proteomes" id="UP001626550">
    <property type="component" value="Unassembled WGS sequence"/>
</dbReference>
<evidence type="ECO:0000259" key="1">
    <source>
        <dbReference type="Pfam" id="PF00326"/>
    </source>
</evidence>
<dbReference type="InterPro" id="IPR001375">
    <property type="entry name" value="Peptidase_S9_cat"/>
</dbReference>
<evidence type="ECO:0000313" key="3">
    <source>
        <dbReference type="Proteomes" id="UP001626550"/>
    </source>
</evidence>
<dbReference type="AlphaFoldDB" id="A0ABD2PVI3"/>
<feature type="domain" description="Peptidase S9 prolyl oligopeptidase catalytic" evidence="1">
    <location>
        <begin position="21"/>
        <end position="110"/>
    </location>
</feature>
<dbReference type="Gene3D" id="3.40.50.1820">
    <property type="entry name" value="alpha/beta hydrolase"/>
    <property type="match status" value="1"/>
</dbReference>
<dbReference type="InterPro" id="IPR050278">
    <property type="entry name" value="Serine_Prot_S9B/DPPIV"/>
</dbReference>
<dbReference type="InterPro" id="IPR029058">
    <property type="entry name" value="AB_hydrolase_fold"/>
</dbReference>
<comment type="caution">
    <text evidence="2">The sequence shown here is derived from an EMBL/GenBank/DDBJ whole genome shotgun (WGS) entry which is preliminary data.</text>
</comment>
<protein>
    <submittedName>
        <fullName evidence="2">Dipeptidylpeptidase</fullName>
    </submittedName>
</protein>
<proteinExistence type="predicted"/>